<protein>
    <submittedName>
        <fullName evidence="2">Uncharacterized protein</fullName>
    </submittedName>
</protein>
<dbReference type="EMBL" id="GEBQ01018640">
    <property type="protein sequence ID" value="JAT21337.1"/>
    <property type="molecule type" value="Transcribed_RNA"/>
</dbReference>
<feature type="region of interest" description="Disordered" evidence="1">
    <location>
        <begin position="1"/>
        <end position="22"/>
    </location>
</feature>
<feature type="region of interest" description="Disordered" evidence="1">
    <location>
        <begin position="55"/>
        <end position="108"/>
    </location>
</feature>
<organism evidence="2">
    <name type="scientific">Graphocephala atropunctata</name>
    <dbReference type="NCBI Taxonomy" id="36148"/>
    <lineage>
        <taxon>Eukaryota</taxon>
        <taxon>Metazoa</taxon>
        <taxon>Ecdysozoa</taxon>
        <taxon>Arthropoda</taxon>
        <taxon>Hexapoda</taxon>
        <taxon>Insecta</taxon>
        <taxon>Pterygota</taxon>
        <taxon>Neoptera</taxon>
        <taxon>Paraneoptera</taxon>
        <taxon>Hemiptera</taxon>
        <taxon>Auchenorrhyncha</taxon>
        <taxon>Membracoidea</taxon>
        <taxon>Cicadellidae</taxon>
        <taxon>Cicadellinae</taxon>
        <taxon>Cicadellini</taxon>
        <taxon>Graphocephala</taxon>
    </lineage>
</organism>
<dbReference type="AlphaFoldDB" id="A0A1B6LCC1"/>
<proteinExistence type="predicted"/>
<feature type="compositionally biased region" description="Polar residues" evidence="1">
    <location>
        <begin position="98"/>
        <end position="108"/>
    </location>
</feature>
<evidence type="ECO:0000256" key="1">
    <source>
        <dbReference type="SAM" id="MobiDB-lite"/>
    </source>
</evidence>
<gene>
    <name evidence="2" type="ORF">g.31683</name>
    <name evidence="3" type="ORF">g.31684</name>
</gene>
<dbReference type="EMBL" id="GEBQ01003204">
    <property type="protein sequence ID" value="JAT36773.1"/>
    <property type="molecule type" value="Transcribed_RNA"/>
</dbReference>
<reference evidence="2" key="1">
    <citation type="submission" date="2015-11" db="EMBL/GenBank/DDBJ databases">
        <title>De novo transcriptome assembly of four potential Pierce s Disease insect vectors from Arizona vineyards.</title>
        <authorList>
            <person name="Tassone E.E."/>
        </authorList>
    </citation>
    <scope>NUCLEOTIDE SEQUENCE</scope>
</reference>
<sequence length="176" mass="20482">MPKRKRPWIQEQNWDEDGRQTKQYVTERKWSAGVQKILDSIYEKTYSYLYEGARKEANNPGTGSLNKADADEDMLAEDSNNLQGAEKQEPNLAPLNMSLRSGTPNQSKYMRQPTLKEFLHVRNVEELSLQEKNLLREDILSSSLSSMCCSIVRYTPNIFKYYLFEIVMWNTKLSIS</sequence>
<accession>A0A1B6LCC1</accession>
<name>A0A1B6LCC1_9HEMI</name>
<evidence type="ECO:0000313" key="2">
    <source>
        <dbReference type="EMBL" id="JAT21337.1"/>
    </source>
</evidence>
<evidence type="ECO:0000313" key="3">
    <source>
        <dbReference type="EMBL" id="JAT36773.1"/>
    </source>
</evidence>